<dbReference type="OrthoDB" id="659at2759"/>
<evidence type="ECO:0000259" key="2">
    <source>
        <dbReference type="Pfam" id="PF03781"/>
    </source>
</evidence>
<reference evidence="3 5" key="2">
    <citation type="journal article" date="2013" name="Nature">
        <title>Insights into bilaterian evolution from three spiralian genomes.</title>
        <authorList>
            <person name="Simakov O."/>
            <person name="Marletaz F."/>
            <person name="Cho S.J."/>
            <person name="Edsinger-Gonzales E."/>
            <person name="Havlak P."/>
            <person name="Hellsten U."/>
            <person name="Kuo D.H."/>
            <person name="Larsson T."/>
            <person name="Lv J."/>
            <person name="Arendt D."/>
            <person name="Savage R."/>
            <person name="Osoegawa K."/>
            <person name="de Jong P."/>
            <person name="Grimwood J."/>
            <person name="Chapman J.A."/>
            <person name="Shapiro H."/>
            <person name="Aerts A."/>
            <person name="Otillar R.P."/>
            <person name="Terry A.Y."/>
            <person name="Boore J.L."/>
            <person name="Grigoriev I.V."/>
            <person name="Lindberg D.R."/>
            <person name="Seaver E.C."/>
            <person name="Weisblat D.A."/>
            <person name="Putnam N.H."/>
            <person name="Rokhsar D.S."/>
        </authorList>
    </citation>
    <scope>NUCLEOTIDE SEQUENCE</scope>
    <source>
        <strain evidence="3 5">I ESC-2004</strain>
    </source>
</reference>
<dbReference type="EMBL" id="KB291798">
    <property type="protein sequence ID" value="ELU18927.1"/>
    <property type="molecule type" value="Genomic_DNA"/>
</dbReference>
<dbReference type="InterPro" id="IPR051043">
    <property type="entry name" value="Sulfatase_Mod_Factor_Kinase"/>
</dbReference>
<name>N1PB56_CAPTE</name>
<dbReference type="NCBIfam" id="TIGR04344">
    <property type="entry name" value="ovoA_Nterm"/>
    <property type="match status" value="1"/>
</dbReference>
<keyword evidence="5" id="KW-1185">Reference proteome</keyword>
<proteinExistence type="inferred from homology"/>
<evidence type="ECO:0000313" key="5">
    <source>
        <dbReference type="Proteomes" id="UP000014760"/>
    </source>
</evidence>
<comment type="similarity">
    <text evidence="1">Belongs to the sulfatase-modifying factor family.</text>
</comment>
<evidence type="ECO:0000256" key="1">
    <source>
        <dbReference type="ARBA" id="ARBA00005310"/>
    </source>
</evidence>
<dbReference type="EMBL" id="AMQN01000061">
    <property type="status" value="NOT_ANNOTATED_CDS"/>
    <property type="molecule type" value="Genomic_DNA"/>
</dbReference>
<evidence type="ECO:0000313" key="3">
    <source>
        <dbReference type="EMBL" id="ELU18927.1"/>
    </source>
</evidence>
<reference evidence="5" key="1">
    <citation type="submission" date="2012-12" db="EMBL/GenBank/DDBJ databases">
        <authorList>
            <person name="Hellsten U."/>
            <person name="Grimwood J."/>
            <person name="Chapman J.A."/>
            <person name="Shapiro H."/>
            <person name="Aerts A."/>
            <person name="Otillar R.P."/>
            <person name="Terry A.Y."/>
            <person name="Boore J.L."/>
            <person name="Simakov O."/>
            <person name="Marletaz F."/>
            <person name="Cho S.-J."/>
            <person name="Edsinger-Gonzales E."/>
            <person name="Havlak P."/>
            <person name="Kuo D.-H."/>
            <person name="Larsson T."/>
            <person name="Lv J."/>
            <person name="Arendt D."/>
            <person name="Savage R."/>
            <person name="Osoegawa K."/>
            <person name="de Jong P."/>
            <person name="Lindberg D.R."/>
            <person name="Seaver E.C."/>
            <person name="Weisblat D.A."/>
            <person name="Putnam N.H."/>
            <person name="Grigoriev I.V."/>
            <person name="Rokhsar D.S."/>
        </authorList>
    </citation>
    <scope>NUCLEOTIDE SEQUENCE</scope>
    <source>
        <strain evidence="5">I ESC-2004</strain>
    </source>
</reference>
<dbReference type="SUPFAM" id="SSF56436">
    <property type="entry name" value="C-type lectin-like"/>
    <property type="match status" value="2"/>
</dbReference>
<dbReference type="PANTHER" id="PTHR23150">
    <property type="entry name" value="SULFATASE MODIFYING FACTOR 1, 2"/>
    <property type="match status" value="1"/>
</dbReference>
<sequence>MEIYLHLPYTILVPPNDILAYFENSYDLNESLFSALKDESVFYRRPDRLRLPLLFYYGHTACVYINKLILAGLMKPEDRINPNYETLFETGVDEMSWDDTENFRMGGQLKWPKLDNVVDYRRKVRDVIINIIKKTPLQLPINMDSPWWGLFMGMDHERIHIETSSVLIRQLPVELVECPPGWKYAPDTKGTVTTRKQFFLKQSQEGLGEEVFSNPMIQVEAQEASFGKPLDFPSFGWDNEYGDLHCRVPAFEASQFLVSNREFLDFLKAGGYETERFWSAEGWMWLQFRRAKHPTFWVCDKGCKSGCGGELEALTHCKPVERVAHGQNSYCNGHIEADGNGHQGHDEGGGRHNCKFGLRVMFDVIPMPMNWPVEVNYHEAKAFCVWKGRDYRLPCEAEFNILKNDQVPYDESDILSDVAFLEELDVNSQGKFGSTTPVNFFPATPRGFHDVHGNVWQWAEDHFNGLPGFQTSPLYDDFSSPCFDGRHNLILGGSWISSASAASRFARYAFRRHFFQHMGFRLARSLHHEDDAKISLPVRCVNSDIFVLGDGPIKQECGLDEKKFDVVWVPSTNMHYQYDNEASLNKSLHDEYSSENPESLQLISQGSEWIKEMCIPRDRVLHLGCSTGRSTHQLAKLFDETLGQDFSARFIDACLKLQQGEPITYALEGVAKLSERQAVFPPSAMPPNITFKLMTWLPNEVGFFDAIYSSLFDRVQNIKSWTVRLPEVLKKQGVLIIASKKYGRDELAPLFAGRLELARLADFSDSTGQEIHLTAWRHCVEI</sequence>
<reference evidence="4" key="3">
    <citation type="submission" date="2015-06" db="UniProtKB">
        <authorList>
            <consortium name="EnsemblMetazoa"/>
        </authorList>
    </citation>
    <scope>IDENTIFICATION</scope>
</reference>
<dbReference type="Gene3D" id="3.40.50.150">
    <property type="entry name" value="Vaccinia Virus protein VP39"/>
    <property type="match status" value="1"/>
</dbReference>
<dbReference type="OMA" id="WQWTETP"/>
<dbReference type="Gene3D" id="3.90.1580.10">
    <property type="entry name" value="paralog of FGE (formylglycine-generating enzyme)"/>
    <property type="match status" value="1"/>
</dbReference>
<dbReference type="HOGENOM" id="CLU_019343_0_0_1"/>
<dbReference type="InterPro" id="IPR016187">
    <property type="entry name" value="CTDL_fold"/>
</dbReference>
<dbReference type="AlphaFoldDB" id="N1PB56"/>
<gene>
    <name evidence="3" type="ORF">CAPTEDRAFT_226801</name>
</gene>
<dbReference type="STRING" id="283909.N1PB56"/>
<dbReference type="InterPro" id="IPR005532">
    <property type="entry name" value="SUMF_dom"/>
</dbReference>
<dbReference type="InterPro" id="IPR029063">
    <property type="entry name" value="SAM-dependent_MTases_sf"/>
</dbReference>
<organism evidence="3">
    <name type="scientific">Capitella teleta</name>
    <name type="common">Polychaete worm</name>
    <dbReference type="NCBI Taxonomy" id="283909"/>
    <lineage>
        <taxon>Eukaryota</taxon>
        <taxon>Metazoa</taxon>
        <taxon>Spiralia</taxon>
        <taxon>Lophotrochozoa</taxon>
        <taxon>Annelida</taxon>
        <taxon>Polychaeta</taxon>
        <taxon>Sedentaria</taxon>
        <taxon>Scolecida</taxon>
        <taxon>Capitellidae</taxon>
        <taxon>Capitella</taxon>
    </lineage>
</organism>
<dbReference type="InterPro" id="IPR027577">
    <property type="entry name" value="OvoA_Nterm"/>
</dbReference>
<protein>
    <recommendedName>
        <fullName evidence="2">Sulfatase-modifying factor enzyme-like domain-containing protein</fullName>
    </recommendedName>
</protein>
<dbReference type="InterPro" id="IPR042095">
    <property type="entry name" value="SUMF_sf"/>
</dbReference>
<dbReference type="CDD" id="cd02440">
    <property type="entry name" value="AdoMet_MTases"/>
    <property type="match status" value="1"/>
</dbReference>
<dbReference type="PANTHER" id="PTHR23150:SF26">
    <property type="entry name" value="GENERIC METHYLTRANSFERASE"/>
    <property type="match status" value="1"/>
</dbReference>
<dbReference type="Pfam" id="PF03781">
    <property type="entry name" value="FGE-sulfatase"/>
    <property type="match status" value="1"/>
</dbReference>
<dbReference type="EnsemblMetazoa" id="CapteT226801">
    <property type="protein sequence ID" value="CapteP226801"/>
    <property type="gene ID" value="CapteG226801"/>
</dbReference>
<dbReference type="GO" id="GO:0120147">
    <property type="term" value="F:formylglycine-generating oxidase activity"/>
    <property type="evidence" value="ECO:0007669"/>
    <property type="project" value="TreeGrafter"/>
</dbReference>
<evidence type="ECO:0000313" key="4">
    <source>
        <dbReference type="EnsemblMetazoa" id="CapteP226801"/>
    </source>
</evidence>
<dbReference type="Proteomes" id="UP000014760">
    <property type="component" value="Unassembled WGS sequence"/>
</dbReference>
<dbReference type="SUPFAM" id="SSF53335">
    <property type="entry name" value="S-adenosyl-L-methionine-dependent methyltransferases"/>
    <property type="match status" value="1"/>
</dbReference>
<feature type="domain" description="Sulfatase-modifying factor enzyme-like" evidence="2">
    <location>
        <begin position="369"/>
        <end position="524"/>
    </location>
</feature>
<accession>N1PB56</accession>